<comment type="subcellular location">
    <subcellularLocation>
        <location evidence="1">Secreted</location>
    </subcellularLocation>
</comment>
<comment type="caution">
    <text evidence="8">The sequence shown here is derived from an EMBL/GenBank/DDBJ whole genome shotgun (WGS) entry which is preliminary data.</text>
</comment>
<evidence type="ECO:0000256" key="1">
    <source>
        <dbReference type="ARBA" id="ARBA00004613"/>
    </source>
</evidence>
<dbReference type="AlphaFoldDB" id="A0A0P7W8F9"/>
<protein>
    <submittedName>
        <fullName evidence="8">Uncharacterized protein</fullName>
    </submittedName>
</protein>
<dbReference type="PANTHER" id="PTHR15258">
    <property type="entry name" value="FGF BINDING PROTEIN-RELATED"/>
    <property type="match status" value="1"/>
</dbReference>
<dbReference type="GO" id="GO:0005576">
    <property type="term" value="C:extracellular region"/>
    <property type="evidence" value="ECO:0007669"/>
    <property type="project" value="UniProtKB-SubCell"/>
</dbReference>
<accession>A0A0P7W8F9</accession>
<evidence type="ECO:0000256" key="7">
    <source>
        <dbReference type="SAM" id="MobiDB-lite"/>
    </source>
</evidence>
<dbReference type="GO" id="GO:0019838">
    <property type="term" value="F:growth factor binding"/>
    <property type="evidence" value="ECO:0007669"/>
    <property type="project" value="UniProtKB-KW"/>
</dbReference>
<evidence type="ECO:0000256" key="2">
    <source>
        <dbReference type="ARBA" id="ARBA00008326"/>
    </source>
</evidence>
<keyword evidence="4" id="KW-0732">Signal</keyword>
<comment type="similarity">
    <text evidence="2">Belongs to the fibroblast growth factor-binding protein family.</text>
</comment>
<proteinExistence type="inferred from homology"/>
<dbReference type="Pfam" id="PF06473">
    <property type="entry name" value="FGF-BP1"/>
    <property type="match status" value="1"/>
</dbReference>
<sequence>MRCSASPGGRVPAGSRQEGEEEGKERKSGDEGGLPATSRVTSSEPGYKKSGKVPSGKDQFRGTLTTRKKTRCAWAGKGEHAAILQLKCKERRRTFDCEYMSRLSSCPRFAGNIGLFWKQISRAPKKQKNPCQDPAALIKAAMCRPAPQEAHFKLNSPLTEHPPSRNGSEGTDRRKPASEYRGGSWPGFRNFFLSMVQSDHC</sequence>
<organism evidence="8 9">
    <name type="scientific">Scleropages formosus</name>
    <name type="common">Asian bonytongue</name>
    <name type="synonym">Osteoglossum formosum</name>
    <dbReference type="NCBI Taxonomy" id="113540"/>
    <lineage>
        <taxon>Eukaryota</taxon>
        <taxon>Metazoa</taxon>
        <taxon>Chordata</taxon>
        <taxon>Craniata</taxon>
        <taxon>Vertebrata</taxon>
        <taxon>Euteleostomi</taxon>
        <taxon>Actinopterygii</taxon>
        <taxon>Neopterygii</taxon>
        <taxon>Teleostei</taxon>
        <taxon>Osteoglossocephala</taxon>
        <taxon>Osteoglossomorpha</taxon>
        <taxon>Osteoglossiformes</taxon>
        <taxon>Osteoglossidae</taxon>
        <taxon>Scleropages</taxon>
    </lineage>
</organism>
<name>A0A0P7W8F9_SCLFO</name>
<evidence type="ECO:0000313" key="8">
    <source>
        <dbReference type="EMBL" id="KPP59125.1"/>
    </source>
</evidence>
<dbReference type="GO" id="GO:0007267">
    <property type="term" value="P:cell-cell signaling"/>
    <property type="evidence" value="ECO:0007669"/>
    <property type="project" value="TreeGrafter"/>
</dbReference>
<feature type="region of interest" description="Disordered" evidence="7">
    <location>
        <begin position="1"/>
        <end position="64"/>
    </location>
</feature>
<dbReference type="InterPro" id="IPR010510">
    <property type="entry name" value="FGF1-bd"/>
</dbReference>
<dbReference type="EMBL" id="JARO02012648">
    <property type="protein sequence ID" value="KPP59125.1"/>
    <property type="molecule type" value="Genomic_DNA"/>
</dbReference>
<evidence type="ECO:0000256" key="3">
    <source>
        <dbReference type="ARBA" id="ARBA00022525"/>
    </source>
</evidence>
<evidence type="ECO:0000256" key="6">
    <source>
        <dbReference type="ARBA" id="ARBA00023183"/>
    </source>
</evidence>
<keyword evidence="6" id="KW-0340">Growth factor binding</keyword>
<dbReference type="PANTHER" id="PTHR15258:SF2">
    <property type="entry name" value="FIBROBLAST GROWTH FACTOR-BINDING PROTEIN 1"/>
    <property type="match status" value="1"/>
</dbReference>
<reference evidence="8 9" key="1">
    <citation type="submission" date="2015-08" db="EMBL/GenBank/DDBJ databases">
        <title>The genome of the Asian arowana (Scleropages formosus).</title>
        <authorList>
            <person name="Tan M.H."/>
            <person name="Gan H.M."/>
            <person name="Croft L.J."/>
            <person name="Austin C.M."/>
        </authorList>
    </citation>
    <scope>NUCLEOTIDE SEQUENCE [LARGE SCALE GENOMIC DNA]</scope>
    <source>
        <strain evidence="8">Aro1</strain>
    </source>
</reference>
<dbReference type="Proteomes" id="UP000034805">
    <property type="component" value="Unassembled WGS sequence"/>
</dbReference>
<evidence type="ECO:0000313" key="9">
    <source>
        <dbReference type="Proteomes" id="UP000034805"/>
    </source>
</evidence>
<evidence type="ECO:0000256" key="4">
    <source>
        <dbReference type="ARBA" id="ARBA00022729"/>
    </source>
</evidence>
<feature type="region of interest" description="Disordered" evidence="7">
    <location>
        <begin position="151"/>
        <end position="184"/>
    </location>
</feature>
<keyword evidence="5" id="KW-1015">Disulfide bond</keyword>
<keyword evidence="3" id="KW-0964">Secreted</keyword>
<evidence type="ECO:0000256" key="5">
    <source>
        <dbReference type="ARBA" id="ARBA00023157"/>
    </source>
</evidence>
<gene>
    <name evidence="8" type="ORF">Z043_122985</name>
</gene>